<feature type="domain" description="Nephrocystin 3-like N-terminal" evidence="3">
    <location>
        <begin position="217"/>
        <end position="267"/>
    </location>
</feature>
<gene>
    <name evidence="4" type="ORF">BDP27DRAFT_1421516</name>
</gene>
<feature type="compositionally biased region" description="Low complexity" evidence="2">
    <location>
        <begin position="204"/>
        <end position="220"/>
    </location>
</feature>
<proteinExistence type="predicted"/>
<dbReference type="Pfam" id="PF24883">
    <property type="entry name" value="NPHP3_N"/>
    <property type="match status" value="2"/>
</dbReference>
<dbReference type="PANTHER" id="PTHR10039">
    <property type="entry name" value="AMELOGENIN"/>
    <property type="match status" value="1"/>
</dbReference>
<keyword evidence="1" id="KW-0677">Repeat</keyword>
<accession>A0A9P5PVR6</accession>
<comment type="caution">
    <text evidence="4">The sequence shown here is derived from an EMBL/GenBank/DDBJ whole genome shotgun (WGS) entry which is preliminary data.</text>
</comment>
<dbReference type="InterPro" id="IPR027417">
    <property type="entry name" value="P-loop_NTPase"/>
</dbReference>
<evidence type="ECO:0000259" key="3">
    <source>
        <dbReference type="Pfam" id="PF24883"/>
    </source>
</evidence>
<dbReference type="PANTHER" id="PTHR10039:SF14">
    <property type="entry name" value="NACHT DOMAIN-CONTAINING PROTEIN"/>
    <property type="match status" value="1"/>
</dbReference>
<protein>
    <recommendedName>
        <fullName evidence="3">Nephrocystin 3-like N-terminal domain-containing protein</fullName>
    </recommendedName>
</protein>
<dbReference type="SUPFAM" id="SSF52540">
    <property type="entry name" value="P-loop containing nucleoside triphosphate hydrolases"/>
    <property type="match status" value="1"/>
</dbReference>
<organism evidence="4 5">
    <name type="scientific">Rhodocollybia butyracea</name>
    <dbReference type="NCBI Taxonomy" id="206335"/>
    <lineage>
        <taxon>Eukaryota</taxon>
        <taxon>Fungi</taxon>
        <taxon>Dikarya</taxon>
        <taxon>Basidiomycota</taxon>
        <taxon>Agaricomycotina</taxon>
        <taxon>Agaricomycetes</taxon>
        <taxon>Agaricomycetidae</taxon>
        <taxon>Agaricales</taxon>
        <taxon>Marasmiineae</taxon>
        <taxon>Omphalotaceae</taxon>
        <taxon>Rhodocollybia</taxon>
    </lineage>
</organism>
<sequence length="602" mass="67190">MFSGSHNFVIDRGTFSYAGRDVIISTHDGEKGLHILYGHTSTSALFNAEARFPPPLCHPGTREVILKDLKDWVKQDTPQVFPDDSSIRWLYGPAGAGKSAIAQTFAEACAKNGILAGSFFFWRSDPSRNSPERLFTTLALQIAGAMPEIHSIINSAVIKNPSVLTSSIEIQFNDLILQPWFKVQMHQQLLGRPPSSHLRNDGKSPTTSSTLGTGTSRSLPSSTRTQIIIIDGLDECSNSRDQQRILSILKDAMHKHPLPFRILIASRPEPRIKESFNSPQLRTICRWMPLDDNLYRASHEIRVFLKDKFQEILHRHSHTMEHVSLPWPTHNQIEILVGKASGHFIYPSTVLKYVDDDGAVPADRLDMVLGIQPLDGADSPFVELDALYHQILSTAHKKSTKLVQILGAIIVFHDLMSTNNEISREVLVHLLVAEMRSLGALRAALSGVHSLFNGPSPLESHLLFSHTSFGEFLSNRERSLQFHTDESDGHDYLAQCCLSVIEVEGPKLLPKSLPLKPDNKKMNSVSNVLEYAHSYWARHLTLACGTTRLLSRLDTFDVYSAFLTPFRYLASSLPIVILSGGSPWLLSNFLSQTFAIQAHFKV</sequence>
<feature type="region of interest" description="Disordered" evidence="2">
    <location>
        <begin position="192"/>
        <end position="220"/>
    </location>
</feature>
<dbReference type="InterPro" id="IPR056884">
    <property type="entry name" value="NPHP3-like_N"/>
</dbReference>
<evidence type="ECO:0000313" key="4">
    <source>
        <dbReference type="EMBL" id="KAF9068885.1"/>
    </source>
</evidence>
<evidence type="ECO:0000256" key="1">
    <source>
        <dbReference type="ARBA" id="ARBA00022737"/>
    </source>
</evidence>
<name>A0A9P5PVR6_9AGAR</name>
<reference evidence="4" key="1">
    <citation type="submission" date="2020-11" db="EMBL/GenBank/DDBJ databases">
        <authorList>
            <consortium name="DOE Joint Genome Institute"/>
            <person name="Ahrendt S."/>
            <person name="Riley R."/>
            <person name="Andreopoulos W."/>
            <person name="Labutti K."/>
            <person name="Pangilinan J."/>
            <person name="Ruiz-Duenas F.J."/>
            <person name="Barrasa J.M."/>
            <person name="Sanchez-Garcia M."/>
            <person name="Camarero S."/>
            <person name="Miyauchi S."/>
            <person name="Serrano A."/>
            <person name="Linde D."/>
            <person name="Babiker R."/>
            <person name="Drula E."/>
            <person name="Ayuso-Fernandez I."/>
            <person name="Pacheco R."/>
            <person name="Padilla G."/>
            <person name="Ferreira P."/>
            <person name="Barriuso J."/>
            <person name="Kellner H."/>
            <person name="Castanera R."/>
            <person name="Alfaro M."/>
            <person name="Ramirez L."/>
            <person name="Pisabarro A.G."/>
            <person name="Kuo A."/>
            <person name="Tritt A."/>
            <person name="Lipzen A."/>
            <person name="He G."/>
            <person name="Yan M."/>
            <person name="Ng V."/>
            <person name="Cullen D."/>
            <person name="Martin F."/>
            <person name="Rosso M.-N."/>
            <person name="Henrissat B."/>
            <person name="Hibbett D."/>
            <person name="Martinez A.T."/>
            <person name="Grigoriev I.V."/>
        </authorList>
    </citation>
    <scope>NUCLEOTIDE SEQUENCE</scope>
    <source>
        <strain evidence="4">AH 40177</strain>
    </source>
</reference>
<evidence type="ECO:0000256" key="2">
    <source>
        <dbReference type="SAM" id="MobiDB-lite"/>
    </source>
</evidence>
<feature type="domain" description="Nephrocystin 3-like N-terminal" evidence="3">
    <location>
        <begin position="61"/>
        <end position="185"/>
    </location>
</feature>
<evidence type="ECO:0000313" key="5">
    <source>
        <dbReference type="Proteomes" id="UP000772434"/>
    </source>
</evidence>
<dbReference type="Proteomes" id="UP000772434">
    <property type="component" value="Unassembled WGS sequence"/>
</dbReference>
<keyword evidence="5" id="KW-1185">Reference proteome</keyword>
<dbReference type="OrthoDB" id="4760524at2759"/>
<dbReference type="EMBL" id="JADNRY010000056">
    <property type="protein sequence ID" value="KAF9068885.1"/>
    <property type="molecule type" value="Genomic_DNA"/>
</dbReference>
<dbReference type="AlphaFoldDB" id="A0A9P5PVR6"/>
<dbReference type="Gene3D" id="3.40.50.300">
    <property type="entry name" value="P-loop containing nucleotide triphosphate hydrolases"/>
    <property type="match status" value="1"/>
</dbReference>